<reference evidence="2" key="1">
    <citation type="submission" date="2022-08" db="EMBL/GenBank/DDBJ databases">
        <title>Chelativorans sichuanense sp. nov., a paraffin oil-degrading bacterium isolated from a mixture of oil-based drill cuttings and paddy soil.</title>
        <authorList>
            <person name="Yu J."/>
            <person name="Liu H."/>
            <person name="Chen Q."/>
        </authorList>
    </citation>
    <scope>NUCLEOTIDE SEQUENCE</scope>
    <source>
        <strain evidence="2">SCAU 2101</strain>
    </source>
</reference>
<keyword evidence="1" id="KW-1133">Transmembrane helix</keyword>
<keyword evidence="1" id="KW-0812">Transmembrane</keyword>
<comment type="caution">
    <text evidence="2">The sequence shown here is derived from an EMBL/GenBank/DDBJ whole genome shotgun (WGS) entry which is preliminary data.</text>
</comment>
<keyword evidence="3" id="KW-1185">Reference proteome</keyword>
<evidence type="ECO:0000313" key="3">
    <source>
        <dbReference type="Proteomes" id="UP001149009"/>
    </source>
</evidence>
<evidence type="ECO:0000313" key="2">
    <source>
        <dbReference type="EMBL" id="MCT8992195.1"/>
    </source>
</evidence>
<evidence type="ECO:0000256" key="1">
    <source>
        <dbReference type="SAM" id="Phobius"/>
    </source>
</evidence>
<dbReference type="AlphaFoldDB" id="A0A9X3B0N2"/>
<feature type="transmembrane region" description="Helical" evidence="1">
    <location>
        <begin position="83"/>
        <end position="107"/>
    </location>
</feature>
<sequence length="149" mass="16359">MTQEEYEALKRRFGPHPSRWPAPFRQEAEIFLATRRGDAVADEDAYLDRLVLEASLMASDERVLLKKVQHKIERRRAFPILDFAQWLPAGVAGGVAVLVGSLIAGYVTGGTRDTLDDLLLALAAGSPAASTLEALPELLAEELNLETFL</sequence>
<proteinExistence type="predicted"/>
<accession>A0A9X3B0N2</accession>
<organism evidence="2 3">
    <name type="scientific">Chelativorans petroleitrophicus</name>
    <dbReference type="NCBI Taxonomy" id="2975484"/>
    <lineage>
        <taxon>Bacteria</taxon>
        <taxon>Pseudomonadati</taxon>
        <taxon>Pseudomonadota</taxon>
        <taxon>Alphaproteobacteria</taxon>
        <taxon>Hyphomicrobiales</taxon>
        <taxon>Phyllobacteriaceae</taxon>
        <taxon>Chelativorans</taxon>
    </lineage>
</organism>
<protein>
    <submittedName>
        <fullName evidence="2">Uncharacterized protein</fullName>
    </submittedName>
</protein>
<dbReference type="EMBL" id="JAODNV010000029">
    <property type="protein sequence ID" value="MCT8992195.1"/>
    <property type="molecule type" value="Genomic_DNA"/>
</dbReference>
<keyword evidence="1" id="KW-0472">Membrane</keyword>
<dbReference type="Proteomes" id="UP001149009">
    <property type="component" value="Unassembled WGS sequence"/>
</dbReference>
<name>A0A9X3B0N2_9HYPH</name>
<dbReference type="RefSeq" id="WP_261517148.1">
    <property type="nucleotide sequence ID" value="NZ_JAODNV010000029.1"/>
</dbReference>
<gene>
    <name evidence="2" type="ORF">NYR54_18205</name>
</gene>